<accession>A0A084TKR0</accession>
<evidence type="ECO:0000313" key="3">
    <source>
        <dbReference type="Proteomes" id="UP000028521"/>
    </source>
</evidence>
<gene>
    <name evidence="2" type="ORF">IA57_05555</name>
</gene>
<proteinExistence type="predicted"/>
<name>A0A084TKR0_9FLAO</name>
<comment type="caution">
    <text evidence="2">The sequence shown here is derived from an EMBL/GenBank/DDBJ whole genome shotgun (WGS) entry which is preliminary data.</text>
</comment>
<evidence type="ECO:0000256" key="1">
    <source>
        <dbReference type="SAM" id="MobiDB-lite"/>
    </source>
</evidence>
<dbReference type="AlphaFoldDB" id="A0A084TKR0"/>
<keyword evidence="3" id="KW-1185">Reference proteome</keyword>
<evidence type="ECO:0000313" key="2">
    <source>
        <dbReference type="EMBL" id="KFB01296.1"/>
    </source>
</evidence>
<reference evidence="3" key="2">
    <citation type="submission" date="2014-07" db="EMBL/GenBank/DDBJ databases">
        <title>Genome sequence of Mangrovimonas yunxiaonensis.</title>
        <authorList>
            <person name="Li Y."/>
            <person name="Zheng T."/>
        </authorList>
    </citation>
    <scope>NUCLEOTIDE SEQUENCE [LARGE SCALE GENOMIC DNA]</scope>
    <source>
        <strain evidence="3">LY01</strain>
    </source>
</reference>
<feature type="region of interest" description="Disordered" evidence="1">
    <location>
        <begin position="110"/>
        <end position="176"/>
    </location>
</feature>
<dbReference type="Proteomes" id="UP000028521">
    <property type="component" value="Unassembled WGS sequence"/>
</dbReference>
<feature type="compositionally biased region" description="Gly residues" evidence="1">
    <location>
        <begin position="110"/>
        <end position="143"/>
    </location>
</feature>
<reference evidence="2 3" key="1">
    <citation type="journal article" date="2014" name="Genome Announc.">
        <title>Draft Genome Sequence of the Algicidal Bacterium Mangrovimonas yunxiaonensis Strain LY01.</title>
        <authorList>
            <person name="Li Y."/>
            <person name="Zhu H."/>
            <person name="Li C."/>
            <person name="Zhang H."/>
            <person name="Chen Z."/>
            <person name="Zheng W."/>
            <person name="Xu H."/>
            <person name="Zheng T."/>
        </authorList>
    </citation>
    <scope>NUCLEOTIDE SEQUENCE [LARGE SCALE GENOMIC DNA]</scope>
    <source>
        <strain evidence="2 3">LY01</strain>
    </source>
</reference>
<dbReference type="EMBL" id="JPFK01000005">
    <property type="protein sequence ID" value="KFB01296.1"/>
    <property type="molecule type" value="Genomic_DNA"/>
</dbReference>
<sequence>MLETPTFQTSAFENLVLEIKHDTLINYYLFRYIDREKVTDTEFNYDLSVQNIDEDIFTLSSLLNESSKIVWSYGGCDYHYVMKCTDCDGGCGDCFLELFAVTCSGGTGNTSGGDGGNTSGDGGTIGSGDLGGTGTGGTGGGDGPTDTSGDGVLDGDHGGDETVPISTSPIGVNEPSDKDDIIDCLGGAGSLTLAQQNWLNNASEVMLKKMATAIKKSGCSAVSDIILDYIDNNETQDFDDYVDEELECYYLNELTDNAYFQNALNDLQNYIEDTTETNEQGFEVSFANNVLSTNFKEGSYDGVKLNHGGNITGGMHTHPDQGNPMFSGKDVYKLFKYCQSISYNTNSDSNVNIHNAFSVVTTPNGTYMIKVRDYNALRYLCSSNVLGNNSEQRQDRLDVLISSGTYGTSNENDYLREFLTTFEDIAEDYGLSKSPLYLYKLNTTDHTFEKVNLDANNQPEITPCN</sequence>
<protein>
    <submittedName>
        <fullName evidence="2">Uncharacterized protein</fullName>
    </submittedName>
</protein>
<organism evidence="2 3">
    <name type="scientific">Mangrovimonas yunxiaonensis</name>
    <dbReference type="NCBI Taxonomy" id="1197477"/>
    <lineage>
        <taxon>Bacteria</taxon>
        <taxon>Pseudomonadati</taxon>
        <taxon>Bacteroidota</taxon>
        <taxon>Flavobacteriia</taxon>
        <taxon>Flavobacteriales</taxon>
        <taxon>Flavobacteriaceae</taxon>
        <taxon>Mangrovimonas</taxon>
    </lineage>
</organism>